<sequence length="283" mass="31928">MSDDLSRFAINQITTPRWTLPEALEGYKRQGINGIAVWRQFLEAYGVAQTRRHLRQLEMWVPSLCTSEWLNVSVEKSMAAAIETNRRLLDAAAEIGAACLMMVVGGMPPDSKDIQGQRARVRDALFMLLPHAREVGVKLGLEPLHPMYAGDRSVLNSIRHANDLCDELGESAGLVPDVYHCWWDPAFEAELRRAGPQRIITFHYCDWLVPTRNLRDRGMVGDGVIDIARIKGWLDDIGYAGPFELEVFSELDWWERPPEETVRVAVERCGPHVGAAVPRQART</sequence>
<dbReference type="GO" id="GO:0016853">
    <property type="term" value="F:isomerase activity"/>
    <property type="evidence" value="ECO:0007669"/>
    <property type="project" value="UniProtKB-KW"/>
</dbReference>
<evidence type="ECO:0000313" key="2">
    <source>
        <dbReference type="EMBL" id="KVK76000.1"/>
    </source>
</evidence>
<protein>
    <submittedName>
        <fullName evidence="2">Xylose isomerase</fullName>
    </submittedName>
</protein>
<name>A0A103Z9T4_BURCE</name>
<evidence type="ECO:0000313" key="3">
    <source>
        <dbReference type="Proteomes" id="UP000069001"/>
    </source>
</evidence>
<dbReference type="RefSeq" id="WP_059731857.1">
    <property type="nucleotide sequence ID" value="NZ_LOYH01000089.1"/>
</dbReference>
<keyword evidence="2" id="KW-0413">Isomerase</keyword>
<dbReference type="PANTHER" id="PTHR12110:SF52">
    <property type="entry name" value="XYLOSE ISOMERASE"/>
    <property type="match status" value="1"/>
</dbReference>
<dbReference type="EMBL" id="LOYH01000089">
    <property type="protein sequence ID" value="KVK76000.1"/>
    <property type="molecule type" value="Genomic_DNA"/>
</dbReference>
<feature type="domain" description="Xylose isomerase-like TIM barrel" evidence="1">
    <location>
        <begin position="31"/>
        <end position="261"/>
    </location>
</feature>
<organism evidence="2 3">
    <name type="scientific">Burkholderia cepacia</name>
    <name type="common">Pseudomonas cepacia</name>
    <dbReference type="NCBI Taxonomy" id="292"/>
    <lineage>
        <taxon>Bacteria</taxon>
        <taxon>Pseudomonadati</taxon>
        <taxon>Pseudomonadota</taxon>
        <taxon>Betaproteobacteria</taxon>
        <taxon>Burkholderiales</taxon>
        <taxon>Burkholderiaceae</taxon>
        <taxon>Burkholderia</taxon>
        <taxon>Burkholderia cepacia complex</taxon>
    </lineage>
</organism>
<comment type="caution">
    <text evidence="2">The sequence shown here is derived from an EMBL/GenBank/DDBJ whole genome shotgun (WGS) entry which is preliminary data.</text>
</comment>
<dbReference type="InterPro" id="IPR050312">
    <property type="entry name" value="IolE/XylAMocC-like"/>
</dbReference>
<dbReference type="Pfam" id="PF01261">
    <property type="entry name" value="AP_endonuc_2"/>
    <property type="match status" value="1"/>
</dbReference>
<proteinExistence type="predicted"/>
<dbReference type="InterPro" id="IPR013022">
    <property type="entry name" value="Xyl_isomerase-like_TIM-brl"/>
</dbReference>
<dbReference type="Gene3D" id="3.20.20.150">
    <property type="entry name" value="Divalent-metal-dependent TIM barrel enzymes"/>
    <property type="match status" value="1"/>
</dbReference>
<reference evidence="2 3" key="1">
    <citation type="submission" date="2015-11" db="EMBL/GenBank/DDBJ databases">
        <title>Expanding the genomic diversity of Burkholderia species for the development of highly accurate diagnostics.</title>
        <authorList>
            <person name="Sahl J."/>
            <person name="Keim P."/>
            <person name="Wagner D."/>
        </authorList>
    </citation>
    <scope>NUCLEOTIDE SEQUENCE [LARGE SCALE GENOMIC DNA]</scope>
    <source>
        <strain evidence="2 3">MSMB1302</strain>
    </source>
</reference>
<dbReference type="SUPFAM" id="SSF51658">
    <property type="entry name" value="Xylose isomerase-like"/>
    <property type="match status" value="1"/>
</dbReference>
<accession>A0A103Z9T4</accession>
<dbReference type="Proteomes" id="UP000069001">
    <property type="component" value="Unassembled WGS sequence"/>
</dbReference>
<gene>
    <name evidence="2" type="ORF">WS90_25545</name>
</gene>
<evidence type="ECO:0000259" key="1">
    <source>
        <dbReference type="Pfam" id="PF01261"/>
    </source>
</evidence>
<dbReference type="PANTHER" id="PTHR12110">
    <property type="entry name" value="HYDROXYPYRUVATE ISOMERASE"/>
    <property type="match status" value="1"/>
</dbReference>
<dbReference type="AlphaFoldDB" id="A0A103Z9T4"/>
<dbReference type="InterPro" id="IPR036237">
    <property type="entry name" value="Xyl_isomerase-like_sf"/>
</dbReference>